<evidence type="ECO:0000313" key="3">
    <source>
        <dbReference type="EMBL" id="CAG8714705.1"/>
    </source>
</evidence>
<dbReference type="GO" id="GO:0005730">
    <property type="term" value="C:nucleolus"/>
    <property type="evidence" value="ECO:0007669"/>
    <property type="project" value="TreeGrafter"/>
</dbReference>
<dbReference type="GO" id="GO:0003677">
    <property type="term" value="F:DNA binding"/>
    <property type="evidence" value="ECO:0007669"/>
    <property type="project" value="TreeGrafter"/>
</dbReference>
<gene>
    <name evidence="3" type="ORF">AMORRO_LOCUS12922</name>
</gene>
<evidence type="ECO:0000256" key="1">
    <source>
        <dbReference type="RuleBase" id="RU368003"/>
    </source>
</evidence>
<feature type="compositionally biased region" description="Basic and acidic residues" evidence="2">
    <location>
        <begin position="182"/>
        <end position="200"/>
    </location>
</feature>
<keyword evidence="4" id="KW-1185">Reference proteome</keyword>
<protein>
    <recommendedName>
        <fullName evidence="1">Exosome complex protein</fullName>
    </recommendedName>
</protein>
<organism evidence="3 4">
    <name type="scientific">Acaulospora morrowiae</name>
    <dbReference type="NCBI Taxonomy" id="94023"/>
    <lineage>
        <taxon>Eukaryota</taxon>
        <taxon>Fungi</taxon>
        <taxon>Fungi incertae sedis</taxon>
        <taxon>Mucoromycota</taxon>
        <taxon>Glomeromycotina</taxon>
        <taxon>Glomeromycetes</taxon>
        <taxon>Diversisporales</taxon>
        <taxon>Acaulosporaceae</taxon>
        <taxon>Acaulospora</taxon>
    </lineage>
</organism>
<dbReference type="Proteomes" id="UP000789342">
    <property type="component" value="Unassembled WGS sequence"/>
</dbReference>
<dbReference type="GO" id="GO:0010468">
    <property type="term" value="P:regulation of gene expression"/>
    <property type="evidence" value="ECO:0007669"/>
    <property type="project" value="TreeGrafter"/>
</dbReference>
<comment type="subcellular location">
    <subcellularLocation>
        <location evidence="1">Nucleus</location>
    </subcellularLocation>
</comment>
<keyword evidence="1" id="KW-0698">rRNA processing</keyword>
<feature type="region of interest" description="Disordered" evidence="2">
    <location>
        <begin position="127"/>
        <end position="200"/>
    </location>
</feature>
<comment type="caution">
    <text evidence="3">The sequence shown here is derived from an EMBL/GenBank/DDBJ whole genome shotgun (WGS) entry which is preliminary data.</text>
</comment>
<feature type="compositionally biased region" description="Polar residues" evidence="2">
    <location>
        <begin position="156"/>
        <end position="166"/>
    </location>
</feature>
<accession>A0A9N9NA61</accession>
<keyword evidence="1" id="KW-0694">RNA-binding</keyword>
<keyword evidence="1" id="KW-0539">Nucleus</keyword>
<feature type="compositionally biased region" description="Basic and acidic residues" evidence="2">
    <location>
        <begin position="131"/>
        <end position="140"/>
    </location>
</feature>
<dbReference type="GO" id="GO:0003723">
    <property type="term" value="F:RNA binding"/>
    <property type="evidence" value="ECO:0007669"/>
    <property type="project" value="UniProtKB-UniRule"/>
</dbReference>
<dbReference type="InterPro" id="IPR011082">
    <property type="entry name" value="Exosome-assoc_fac/DNA_repair"/>
</dbReference>
<dbReference type="GO" id="GO:0000460">
    <property type="term" value="P:maturation of 5.8S rRNA"/>
    <property type="evidence" value="ECO:0007669"/>
    <property type="project" value="TreeGrafter"/>
</dbReference>
<proteinExistence type="inferred from homology"/>
<dbReference type="EMBL" id="CAJVPV010020453">
    <property type="protein sequence ID" value="CAG8714705.1"/>
    <property type="molecule type" value="Genomic_DNA"/>
</dbReference>
<reference evidence="3" key="1">
    <citation type="submission" date="2021-06" db="EMBL/GenBank/DDBJ databases">
        <authorList>
            <person name="Kallberg Y."/>
            <person name="Tangrot J."/>
            <person name="Rosling A."/>
        </authorList>
    </citation>
    <scope>NUCLEOTIDE SEQUENCE</scope>
    <source>
        <strain evidence="3">CL551</strain>
    </source>
</reference>
<comment type="function">
    <text evidence="1">Required for exosome-dependent processing of pre-rRNA and small nucleolar RNA (snRNA) precursors. Involved in processing of 35S pre-rRNA at the A0, A1 and A2 sites.</text>
</comment>
<evidence type="ECO:0000313" key="4">
    <source>
        <dbReference type="Proteomes" id="UP000789342"/>
    </source>
</evidence>
<dbReference type="PANTHER" id="PTHR15341:SF3">
    <property type="entry name" value="NUCLEAR NUCLEIC ACID-BINDING PROTEIN C1D"/>
    <property type="match status" value="1"/>
</dbReference>
<dbReference type="GO" id="GO:0000178">
    <property type="term" value="C:exosome (RNase complex)"/>
    <property type="evidence" value="ECO:0007669"/>
    <property type="project" value="TreeGrafter"/>
</dbReference>
<name>A0A9N9NA61_9GLOM</name>
<sequence>MSSNSSANENQIASVFSQVQSSATDLSSHEFSKVEAALEALLSQPLSEVAAGLGPIERARLYTLYAYCCNSLSSLYLEVNGESEPKEVDFQANRIQEISDKITHTLNPPQPTLAIDREAAARFIKHNLPITKERSSREDNQTSSPVHIRFDDNGNRRTVSSQVQHSPRNERGSRVGSSSHASRYDRNESYDYHDRDHDRDYDRGEERKTFYRYLTSPKCYL</sequence>
<comment type="similarity">
    <text evidence="1">Belongs to the C1D family.</text>
</comment>
<evidence type="ECO:0000256" key="2">
    <source>
        <dbReference type="SAM" id="MobiDB-lite"/>
    </source>
</evidence>
<dbReference type="PANTHER" id="PTHR15341">
    <property type="entry name" value="SUN-COR STEROID HORMONE RECEPTOR CO-REPRESSOR"/>
    <property type="match status" value="1"/>
</dbReference>
<dbReference type="OrthoDB" id="10261072at2759"/>
<dbReference type="AlphaFoldDB" id="A0A9N9NA61"/>